<accession>A0C458</accession>
<dbReference type="PROSITE" id="PS00108">
    <property type="entry name" value="PROTEIN_KINASE_ST"/>
    <property type="match status" value="1"/>
</dbReference>
<feature type="compositionally biased region" description="Low complexity" evidence="9">
    <location>
        <begin position="523"/>
        <end position="559"/>
    </location>
</feature>
<feature type="region of interest" description="Disordered" evidence="9">
    <location>
        <begin position="523"/>
        <end position="577"/>
    </location>
</feature>
<evidence type="ECO:0000256" key="1">
    <source>
        <dbReference type="ARBA" id="ARBA00012411"/>
    </source>
</evidence>
<feature type="region of interest" description="Disordered" evidence="9">
    <location>
        <begin position="364"/>
        <end position="395"/>
    </location>
</feature>
<dbReference type="SMART" id="SM00220">
    <property type="entry name" value="S_TKc"/>
    <property type="match status" value="1"/>
</dbReference>
<evidence type="ECO:0000259" key="10">
    <source>
        <dbReference type="PROSITE" id="PS50011"/>
    </source>
</evidence>
<dbReference type="CDD" id="cd07852">
    <property type="entry name" value="STKc_MAPK15-like"/>
    <property type="match status" value="1"/>
</dbReference>
<dbReference type="EMBL" id="CT868039">
    <property type="protein sequence ID" value="CAK65575.1"/>
    <property type="molecule type" value="Genomic_DNA"/>
</dbReference>
<keyword evidence="6" id="KW-0067">ATP-binding</keyword>
<dbReference type="GeneID" id="5018757"/>
<dbReference type="InterPro" id="IPR050117">
    <property type="entry name" value="MAPK"/>
</dbReference>
<sequence>MTEEIETHIMQKYEIIQKMGKGAYGVVWKAIVRKTKQIVALKKVFDAFHNATDAQRTFREVMFLQEMAHDNVIRMTNIHKADNNKDLYIVFDFMETDLHAVIRGGILEEIHQRYIIYQILKALKYIHSAEIIHRDLKPSNVLLDAECNVKVADFGLARSLLMPIDENAILTEYVATRWYRAPEILLGSTFYTKAVDMWSVGCILGEMINGKPIFPGSSTLNQIERIIEVIGRPSTSELESVQAPLASQIVNNIPKGARIGFTNYFPKATPQALDLIRKLLSFNPHTRITVEEALRHPYVNAFHNEQQEPTANPIKISMNDNKKFSIKEYREALYLEITKKYDQKNETKIENKFENSLKANDVLQQQQERRRTQSFQQPSKKPVGPSNTTLPSEQPIIRQSDTNIMQQIKDYGNREVQQKDYCIKDYLPKDYSSKDYFAQQNVNVSKEFISGQFGKEVNKENQRSKNMVEVTNNNNKLERDTSLSKKQILSMWTQPNQKPQISNPQQRPPSVSVYAALNQNSNNQLKQQQQQQQQYQQQQQHQQSQQQQSQQQSNNVSTQKRMSSKMPTSGTSTSFYFPAEKTNSSFNYGKKISKDNSFLLDQNVQSIQNIPQSSMPQQPQQGGLYQKTTSVNYQTYLMQKGIPDQRSKQNLVNHQRTQSQLGANNSVLINRCKEFLQNMHALKQ</sequence>
<dbReference type="InterPro" id="IPR011009">
    <property type="entry name" value="Kinase-like_dom_sf"/>
</dbReference>
<evidence type="ECO:0000256" key="6">
    <source>
        <dbReference type="ARBA" id="ARBA00022840"/>
    </source>
</evidence>
<dbReference type="InterPro" id="IPR003527">
    <property type="entry name" value="MAP_kinase_CS"/>
</dbReference>
<evidence type="ECO:0000313" key="12">
    <source>
        <dbReference type="Proteomes" id="UP000000600"/>
    </source>
</evidence>
<dbReference type="eggNOG" id="KOG0660">
    <property type="taxonomic scope" value="Eukaryota"/>
</dbReference>
<dbReference type="InterPro" id="IPR000719">
    <property type="entry name" value="Prot_kinase_dom"/>
</dbReference>
<keyword evidence="3" id="KW-0808">Transferase</keyword>
<dbReference type="InterPro" id="IPR008271">
    <property type="entry name" value="Ser/Thr_kinase_AS"/>
</dbReference>
<comment type="catalytic activity">
    <reaction evidence="7">
        <text>L-threonyl-[protein] + ATP = O-phospho-L-threonyl-[protein] + ADP + H(+)</text>
        <dbReference type="Rhea" id="RHEA:46608"/>
        <dbReference type="Rhea" id="RHEA-COMP:11060"/>
        <dbReference type="Rhea" id="RHEA-COMP:11605"/>
        <dbReference type="ChEBI" id="CHEBI:15378"/>
        <dbReference type="ChEBI" id="CHEBI:30013"/>
        <dbReference type="ChEBI" id="CHEBI:30616"/>
        <dbReference type="ChEBI" id="CHEBI:61977"/>
        <dbReference type="ChEBI" id="CHEBI:456216"/>
        <dbReference type="EC" id="2.7.11.24"/>
    </reaction>
</comment>
<dbReference type="GO" id="GO:0106310">
    <property type="term" value="F:protein serine kinase activity"/>
    <property type="evidence" value="ECO:0007669"/>
    <property type="project" value="RHEA"/>
</dbReference>
<feature type="compositionally biased region" description="Polar residues" evidence="9">
    <location>
        <begin position="565"/>
        <end position="577"/>
    </location>
</feature>
<dbReference type="InParanoid" id="A0C458"/>
<dbReference type="Proteomes" id="UP000000600">
    <property type="component" value="Unassembled WGS sequence"/>
</dbReference>
<organism evidence="11 12">
    <name type="scientific">Paramecium tetraurelia</name>
    <dbReference type="NCBI Taxonomy" id="5888"/>
    <lineage>
        <taxon>Eukaryota</taxon>
        <taxon>Sar</taxon>
        <taxon>Alveolata</taxon>
        <taxon>Ciliophora</taxon>
        <taxon>Intramacronucleata</taxon>
        <taxon>Oligohymenophorea</taxon>
        <taxon>Peniculida</taxon>
        <taxon>Parameciidae</taxon>
        <taxon>Paramecium</taxon>
    </lineage>
</organism>
<dbReference type="FunFam" id="1.10.510.10:FF:000238">
    <property type="entry name" value="Mitogen-activated protein kinase"/>
    <property type="match status" value="1"/>
</dbReference>
<gene>
    <name evidence="11" type="ORF">GSPATT00035055001</name>
</gene>
<evidence type="ECO:0000256" key="8">
    <source>
        <dbReference type="ARBA" id="ARBA00048312"/>
    </source>
</evidence>
<feature type="compositionally biased region" description="Polar residues" evidence="9">
    <location>
        <begin position="373"/>
        <end position="395"/>
    </location>
</feature>
<comment type="catalytic activity">
    <reaction evidence="8">
        <text>L-seryl-[protein] + ATP = O-phospho-L-seryl-[protein] + ADP + H(+)</text>
        <dbReference type="Rhea" id="RHEA:17989"/>
        <dbReference type="Rhea" id="RHEA-COMP:9863"/>
        <dbReference type="Rhea" id="RHEA-COMP:11604"/>
        <dbReference type="ChEBI" id="CHEBI:15378"/>
        <dbReference type="ChEBI" id="CHEBI:29999"/>
        <dbReference type="ChEBI" id="CHEBI:30616"/>
        <dbReference type="ChEBI" id="CHEBI:83421"/>
        <dbReference type="ChEBI" id="CHEBI:456216"/>
        <dbReference type="EC" id="2.7.11.24"/>
    </reaction>
</comment>
<dbReference type="PROSITE" id="PS01351">
    <property type="entry name" value="MAPK"/>
    <property type="match status" value="1"/>
</dbReference>
<name>A0C458_PARTE</name>
<dbReference type="GO" id="GO:0005634">
    <property type="term" value="C:nucleus"/>
    <property type="evidence" value="ECO:0000318"/>
    <property type="project" value="GO_Central"/>
</dbReference>
<feature type="domain" description="Protein kinase" evidence="10">
    <location>
        <begin position="13"/>
        <end position="299"/>
    </location>
</feature>
<keyword evidence="2" id="KW-0723">Serine/threonine-protein kinase</keyword>
<dbReference type="OrthoDB" id="297854at2759"/>
<dbReference type="GO" id="GO:0035556">
    <property type="term" value="P:intracellular signal transduction"/>
    <property type="evidence" value="ECO:0000318"/>
    <property type="project" value="GO_Central"/>
</dbReference>
<evidence type="ECO:0000256" key="7">
    <source>
        <dbReference type="ARBA" id="ARBA00047592"/>
    </source>
</evidence>
<reference evidence="11 12" key="1">
    <citation type="journal article" date="2006" name="Nature">
        <title>Global trends of whole-genome duplications revealed by the ciliate Paramecium tetraurelia.</title>
        <authorList>
            <consortium name="Genoscope"/>
            <person name="Aury J.-M."/>
            <person name="Jaillon O."/>
            <person name="Duret L."/>
            <person name="Noel B."/>
            <person name="Jubin C."/>
            <person name="Porcel B.M."/>
            <person name="Segurens B."/>
            <person name="Daubin V."/>
            <person name="Anthouard V."/>
            <person name="Aiach N."/>
            <person name="Arnaiz O."/>
            <person name="Billaut A."/>
            <person name="Beisson J."/>
            <person name="Blanc I."/>
            <person name="Bouhouche K."/>
            <person name="Camara F."/>
            <person name="Duharcourt S."/>
            <person name="Guigo R."/>
            <person name="Gogendeau D."/>
            <person name="Katinka M."/>
            <person name="Keller A.-M."/>
            <person name="Kissmehl R."/>
            <person name="Klotz C."/>
            <person name="Koll F."/>
            <person name="Le Moue A."/>
            <person name="Lepere C."/>
            <person name="Malinsky S."/>
            <person name="Nowacki M."/>
            <person name="Nowak J.K."/>
            <person name="Plattner H."/>
            <person name="Poulain J."/>
            <person name="Ruiz F."/>
            <person name="Serrano V."/>
            <person name="Zagulski M."/>
            <person name="Dessen P."/>
            <person name="Betermier M."/>
            <person name="Weissenbach J."/>
            <person name="Scarpelli C."/>
            <person name="Schachter V."/>
            <person name="Sperling L."/>
            <person name="Meyer E."/>
            <person name="Cohen J."/>
            <person name="Wincker P."/>
        </authorList>
    </citation>
    <scope>NUCLEOTIDE SEQUENCE [LARGE SCALE GENOMIC DNA]</scope>
    <source>
        <strain evidence="11 12">Stock d4-2</strain>
    </source>
</reference>
<evidence type="ECO:0000313" key="11">
    <source>
        <dbReference type="EMBL" id="CAK65575.1"/>
    </source>
</evidence>
<protein>
    <recommendedName>
        <fullName evidence="1">mitogen-activated protein kinase</fullName>
        <ecNumber evidence="1">2.7.11.24</ecNumber>
    </recommendedName>
</protein>
<dbReference type="OMA" id="YGNREVQ"/>
<dbReference type="Pfam" id="PF00069">
    <property type="entry name" value="Pkinase"/>
    <property type="match status" value="1"/>
</dbReference>
<dbReference type="SUPFAM" id="SSF56112">
    <property type="entry name" value="Protein kinase-like (PK-like)"/>
    <property type="match status" value="1"/>
</dbReference>
<keyword evidence="12" id="KW-1185">Reference proteome</keyword>
<evidence type="ECO:0000256" key="9">
    <source>
        <dbReference type="SAM" id="MobiDB-lite"/>
    </source>
</evidence>
<keyword evidence="5" id="KW-0418">Kinase</keyword>
<dbReference type="FunFam" id="3.30.200.20:FF:000166">
    <property type="entry name" value="Mitogen-activated protein kinase"/>
    <property type="match status" value="1"/>
</dbReference>
<proteinExistence type="predicted"/>
<dbReference type="GO" id="GO:0004674">
    <property type="term" value="F:protein serine/threonine kinase activity"/>
    <property type="evidence" value="ECO:0000318"/>
    <property type="project" value="GO_Central"/>
</dbReference>
<dbReference type="RefSeq" id="XP_001432972.1">
    <property type="nucleotide sequence ID" value="XM_001432935.1"/>
</dbReference>
<dbReference type="GO" id="GO:0005524">
    <property type="term" value="F:ATP binding"/>
    <property type="evidence" value="ECO:0007669"/>
    <property type="project" value="UniProtKB-KW"/>
</dbReference>
<evidence type="ECO:0000256" key="5">
    <source>
        <dbReference type="ARBA" id="ARBA00022777"/>
    </source>
</evidence>
<dbReference type="STRING" id="5888.A0C458"/>
<dbReference type="Gene3D" id="3.30.200.20">
    <property type="entry name" value="Phosphorylase Kinase, domain 1"/>
    <property type="match status" value="1"/>
</dbReference>
<dbReference type="GO" id="GO:0004707">
    <property type="term" value="F:MAP kinase activity"/>
    <property type="evidence" value="ECO:0007669"/>
    <property type="project" value="UniProtKB-EC"/>
</dbReference>
<evidence type="ECO:0000256" key="3">
    <source>
        <dbReference type="ARBA" id="ARBA00022679"/>
    </source>
</evidence>
<keyword evidence="4" id="KW-0547">Nucleotide-binding</keyword>
<dbReference type="PROSITE" id="PS50011">
    <property type="entry name" value="PROTEIN_KINASE_DOM"/>
    <property type="match status" value="1"/>
</dbReference>
<dbReference type="PANTHER" id="PTHR24055">
    <property type="entry name" value="MITOGEN-ACTIVATED PROTEIN KINASE"/>
    <property type="match status" value="1"/>
</dbReference>
<feature type="region of interest" description="Disordered" evidence="9">
    <location>
        <begin position="459"/>
        <end position="482"/>
    </location>
</feature>
<dbReference type="Gene3D" id="1.10.510.10">
    <property type="entry name" value="Transferase(Phosphotransferase) domain 1"/>
    <property type="match status" value="1"/>
</dbReference>
<dbReference type="GO" id="GO:0005737">
    <property type="term" value="C:cytoplasm"/>
    <property type="evidence" value="ECO:0000318"/>
    <property type="project" value="GO_Central"/>
</dbReference>
<dbReference type="EC" id="2.7.11.24" evidence="1"/>
<dbReference type="HOGENOM" id="CLU_000288_181_14_1"/>
<dbReference type="AlphaFoldDB" id="A0C458"/>
<evidence type="ECO:0000256" key="4">
    <source>
        <dbReference type="ARBA" id="ARBA00022741"/>
    </source>
</evidence>
<evidence type="ECO:0000256" key="2">
    <source>
        <dbReference type="ARBA" id="ARBA00022527"/>
    </source>
</evidence>
<dbReference type="KEGG" id="ptm:GSPATT00035055001"/>